<proteinExistence type="predicted"/>
<reference evidence="3" key="1">
    <citation type="journal article" date="2019" name="Int. J. Syst. Evol. Microbiol.">
        <title>The Global Catalogue of Microorganisms (GCM) 10K type strain sequencing project: providing services to taxonomists for standard genome sequencing and annotation.</title>
        <authorList>
            <consortium name="The Broad Institute Genomics Platform"/>
            <consortium name="The Broad Institute Genome Sequencing Center for Infectious Disease"/>
            <person name="Wu L."/>
            <person name="Ma J."/>
        </authorList>
    </citation>
    <scope>NUCLEOTIDE SEQUENCE [LARGE SCALE GENOMIC DNA]</scope>
    <source>
        <strain evidence="3">KCTC 52644</strain>
    </source>
</reference>
<dbReference type="InterPro" id="IPR025460">
    <property type="entry name" value="DUF4280"/>
</dbReference>
<evidence type="ECO:0000256" key="1">
    <source>
        <dbReference type="SAM" id="MobiDB-lite"/>
    </source>
</evidence>
<gene>
    <name evidence="2" type="ORF">ACFSX9_01340</name>
</gene>
<dbReference type="RefSeq" id="WP_379803420.1">
    <property type="nucleotide sequence ID" value="NZ_JBHUOL010000003.1"/>
</dbReference>
<accession>A0ABW5Z4V8</accession>
<evidence type="ECO:0000313" key="2">
    <source>
        <dbReference type="EMBL" id="MFD2907370.1"/>
    </source>
</evidence>
<name>A0ABW5Z4V8_9FLAO</name>
<protein>
    <submittedName>
        <fullName evidence="2">DUF4280 domain-containing protein</fullName>
    </submittedName>
</protein>
<keyword evidence="3" id="KW-1185">Reference proteome</keyword>
<evidence type="ECO:0000313" key="3">
    <source>
        <dbReference type="Proteomes" id="UP001597549"/>
    </source>
</evidence>
<feature type="region of interest" description="Disordered" evidence="1">
    <location>
        <begin position="1"/>
        <end position="39"/>
    </location>
</feature>
<dbReference type="Proteomes" id="UP001597549">
    <property type="component" value="Unassembled WGS sequence"/>
</dbReference>
<organism evidence="2 3">
    <name type="scientific">Flavobacterium ardleyense</name>
    <dbReference type="NCBI Taxonomy" id="2038737"/>
    <lineage>
        <taxon>Bacteria</taxon>
        <taxon>Pseudomonadati</taxon>
        <taxon>Bacteroidota</taxon>
        <taxon>Flavobacteriia</taxon>
        <taxon>Flavobacteriales</taxon>
        <taxon>Flavobacteriaceae</taxon>
        <taxon>Flavobacterium</taxon>
    </lineage>
</organism>
<dbReference type="EMBL" id="JBHUOL010000003">
    <property type="protein sequence ID" value="MFD2907370.1"/>
    <property type="molecule type" value="Genomic_DNA"/>
</dbReference>
<feature type="compositionally biased region" description="Basic and acidic residues" evidence="1">
    <location>
        <begin position="18"/>
        <end position="39"/>
    </location>
</feature>
<dbReference type="Pfam" id="PF14107">
    <property type="entry name" value="DUF4280"/>
    <property type="match status" value="1"/>
</dbReference>
<sequence>MATLTDEERDANVVAKQQETEQNEKEENEQKQAEKSEHEDKYFVVHGGTCVCDKAEVPTTEAEIIVTKNKKLLINSDDKKFAATEEDTTMKPSTATFGKCTLKPSSSGNLPCAPAFLPKWEKAYDKKTVDGKKILTELSTLQCTIGGKISIKKHGQEDSVVKEHSENTDEAELALINSGVEIPKDEPKYPSVSSIILKAVKENDSFKQISSTNSSAVEKAIIRLNEEATFIANITEGNVSLTSWVIYDVKKGNLGEKIIINEQIGASFQNTFANLGTFRIEGYGKPKMQEYENGIYNKNYTSCSIDVEVVQNKFEKLVIKDGEKFSRDKKGETKFRQDFPATFQAQFLFEPTEKEVRNLVIYATDASGNVISNGKQSGREFMFTPKNSTAAYTIIATYTNDREEIVTKKLSGQTEATHVTTISHAAEVIRPETPMQFKVTGTQFGNTLTSAESAVIKWNLNGNYVGTGSCIDIPGVHFLKEGKYFVEAYVTKANASTSGSNKDGEKDDWHFEVSHNDVVDIVFVGQSKVGKKTQIKVDKFLMPPIEGEKVVWNLFGLTLENTTYKNPIIDITPSKAGIESVTCKIGHRKGVTKPIDIKEAKLNDAYFVDNNGIKIQNASWEQKVNIYLKTEFLIGEEINIQVFDQDYMSGNDPVYFKNIKKFDGNLISFKLDKSIKEKTGDWGRLYFKVTAAHLTLKNGDTRFPADKLIVDAVLNIKNAIIGEENASKKHTLVDYDDVSWFYANTTGIKDVSKIKIEIWQAVIGPDDDMKVSLEPILSDDGVLKAKIDWKKIPKITKSRTVYIQIKNQNNKVLYDADGSMSEAALILQSTPTAVKMVENKAAVVVGTQAVEGITTGCDCEKINLIWGNKVSCEFRKKVLEISKSIGLPQEKNEGANWLMAVMALETGRTFSPTVGTFQKHKDDTKNGYVGLIQIGKDAAIDLGVKRSDLIKLNAYKQLEYVEKFFKQPRFKDKLKTKTDLYLAVNYPNACGHGKEKDYVVYNSSKAAYDDNPMFKREKDEYWIDKRGKKQYYKGKEGSSYVWEFEEAINEFYSEGLSEEINYFEICPIILNNTTDFDIVTYHIFNNGKIEKRSPKYIKKGFEKKYKYVYHDKENIEHAICVLEWYNTKEKEVGTVYKTIPTHNEVLKDETVKEGSTTRRVKYKNGDIAEYGSHPIKGLIWRLYKAKNEEIELIKMPDVLNYSKNNVLIKYKFSNTKRRYTGPNVFAGFLGAIAECSFDDIITTTGSCFKEGSCFPSAEHVNGRSVDTIYFNDIKKDQAFVDAVIKFKFTEVLIGNNTYCKKIKNAEDGGILHNSHLHSGNFNESSIIKLEK</sequence>
<comment type="caution">
    <text evidence="2">The sequence shown here is derived from an EMBL/GenBank/DDBJ whole genome shotgun (WGS) entry which is preliminary data.</text>
</comment>